<protein>
    <submittedName>
        <fullName evidence="1">Uncharacterized protein</fullName>
    </submittedName>
</protein>
<reference evidence="1" key="1">
    <citation type="submission" date="2022-07" db="EMBL/GenBank/DDBJ databases">
        <title>Taxonomy of Novel Oxalotrophic and Methylotrophic Bacteria.</title>
        <authorList>
            <person name="Sahin N."/>
            <person name="Tani A."/>
        </authorList>
    </citation>
    <scope>NUCLEOTIDE SEQUENCE</scope>
    <source>
        <strain evidence="1">Y10</strain>
    </source>
</reference>
<evidence type="ECO:0000313" key="2">
    <source>
        <dbReference type="Proteomes" id="UP001143543"/>
    </source>
</evidence>
<keyword evidence="2" id="KW-1185">Reference proteome</keyword>
<comment type="caution">
    <text evidence="1">The sequence shown here is derived from an EMBL/GenBank/DDBJ whole genome shotgun (WGS) entry which is preliminary data.</text>
</comment>
<evidence type="ECO:0000313" key="1">
    <source>
        <dbReference type="EMBL" id="GLB50627.1"/>
    </source>
</evidence>
<name>A0ABQ5MMK6_9FLAO</name>
<dbReference type="EMBL" id="BRVO01000004">
    <property type="protein sequence ID" value="GLB50627.1"/>
    <property type="molecule type" value="Genomic_DNA"/>
</dbReference>
<organism evidence="1 2">
    <name type="scientific">Neptunitalea lumnitzerae</name>
    <dbReference type="NCBI Taxonomy" id="2965509"/>
    <lineage>
        <taxon>Bacteria</taxon>
        <taxon>Pseudomonadati</taxon>
        <taxon>Bacteroidota</taxon>
        <taxon>Flavobacteriia</taxon>
        <taxon>Flavobacteriales</taxon>
        <taxon>Flavobacteriaceae</taxon>
        <taxon>Neptunitalea</taxon>
    </lineage>
</organism>
<accession>A0ABQ5MMK6</accession>
<proteinExistence type="predicted"/>
<gene>
    <name evidence="1" type="ORF">Y10_29950</name>
</gene>
<sequence>MSAQDCRTLYSDGHSYYTKAYENYKEGITLYNKTKKRVNGLATKLAYGEDIDDEVKAICNDFDKVLDYYNSAQYYLTEKAFPKLRSAKNTCSGSDRNIVQKLITTCEALTDEIDERKSNIAAFKEMYGICE</sequence>
<dbReference type="Proteomes" id="UP001143543">
    <property type="component" value="Unassembled WGS sequence"/>
</dbReference>